<evidence type="ECO:0000256" key="5">
    <source>
        <dbReference type="SAM" id="SignalP"/>
    </source>
</evidence>
<comment type="caution">
    <text evidence="7">The sequence shown here is derived from an EMBL/GenBank/DDBJ whole genome shotgun (WGS) entry which is preliminary data.</text>
</comment>
<evidence type="ECO:0000256" key="4">
    <source>
        <dbReference type="HAMAP-Rule" id="MF_01401"/>
    </source>
</evidence>
<dbReference type="NCBIfam" id="TIGR00401">
    <property type="entry name" value="msrA"/>
    <property type="match status" value="1"/>
</dbReference>
<keyword evidence="8" id="KW-1185">Reference proteome</keyword>
<dbReference type="PANTHER" id="PTHR43774:SF1">
    <property type="entry name" value="PEPTIDE METHIONINE SULFOXIDE REDUCTASE MSRA 2"/>
    <property type="match status" value="1"/>
</dbReference>
<sequence>MTRIDCIKPKALFALIVLAALLRCFPAAAGGTESLTVAGGCFWCVEADFEKVPGVTGAVSGYTGGKVENPTYKQVVRGGTGHYEAVRITFDSGKVSRETLLNLFFRSVDPTDAGGQFCDRGDSYRTAVFVSGPGDKAIAEQARAAAQSELGQRIVTPILQAATFYPAEEYHQDYYKGSKLVLTRFGPKRQSSAYKAYRAACGRDNRVRELWGDAAPFAGG</sequence>
<comment type="similarity">
    <text evidence="4">Belongs to the MsrA Met sulfoxide reductase family.</text>
</comment>
<dbReference type="GO" id="GO:0008113">
    <property type="term" value="F:peptide-methionine (S)-S-oxide reductase activity"/>
    <property type="evidence" value="ECO:0007669"/>
    <property type="project" value="UniProtKB-EC"/>
</dbReference>
<feature type="active site" evidence="4">
    <location>
        <position position="41"/>
    </location>
</feature>
<keyword evidence="1 4" id="KW-0560">Oxidoreductase</keyword>
<dbReference type="Gene3D" id="3.30.1060.10">
    <property type="entry name" value="Peptide methionine sulphoxide reductase MsrA"/>
    <property type="match status" value="1"/>
</dbReference>
<evidence type="ECO:0000313" key="7">
    <source>
        <dbReference type="EMBL" id="TMV07185.1"/>
    </source>
</evidence>
<evidence type="ECO:0000313" key="8">
    <source>
        <dbReference type="Proteomes" id="UP001193035"/>
    </source>
</evidence>
<keyword evidence="5" id="KW-0732">Signal</keyword>
<comment type="function">
    <text evidence="4">Has an important function as a repair enzyme for proteins that have been inactivated by oxidation. Catalyzes the reversible oxidation-reduction of methionine sulfoxide in proteins to methionine.</text>
</comment>
<dbReference type="Pfam" id="PF01625">
    <property type="entry name" value="PMSR"/>
    <property type="match status" value="1"/>
</dbReference>
<comment type="catalytic activity">
    <reaction evidence="3 4">
        <text>[thioredoxin]-disulfide + L-methionine + H2O = L-methionine (S)-S-oxide + [thioredoxin]-dithiol</text>
        <dbReference type="Rhea" id="RHEA:19993"/>
        <dbReference type="Rhea" id="RHEA-COMP:10698"/>
        <dbReference type="Rhea" id="RHEA-COMP:10700"/>
        <dbReference type="ChEBI" id="CHEBI:15377"/>
        <dbReference type="ChEBI" id="CHEBI:29950"/>
        <dbReference type="ChEBI" id="CHEBI:50058"/>
        <dbReference type="ChEBI" id="CHEBI:57844"/>
        <dbReference type="ChEBI" id="CHEBI:58772"/>
        <dbReference type="EC" id="1.8.4.11"/>
    </reaction>
</comment>
<dbReference type="InterPro" id="IPR002569">
    <property type="entry name" value="Met_Sox_Rdtase_MsrA_dom"/>
</dbReference>
<evidence type="ECO:0000259" key="6">
    <source>
        <dbReference type="Pfam" id="PF01625"/>
    </source>
</evidence>
<dbReference type="EMBL" id="VCPD01000004">
    <property type="protein sequence ID" value="TMV07185.1"/>
    <property type="molecule type" value="Genomic_DNA"/>
</dbReference>
<feature type="domain" description="Peptide methionine sulphoxide reductase MsrA" evidence="6">
    <location>
        <begin position="35"/>
        <end position="177"/>
    </location>
</feature>
<gene>
    <name evidence="4 7" type="primary">msrA</name>
    <name evidence="7" type="ORF">FGK63_13860</name>
</gene>
<dbReference type="PANTHER" id="PTHR43774">
    <property type="entry name" value="PEPTIDE METHIONINE SULFOXIDE REDUCTASE"/>
    <property type="match status" value="1"/>
</dbReference>
<dbReference type="HAMAP" id="MF_01401">
    <property type="entry name" value="MsrA"/>
    <property type="match status" value="1"/>
</dbReference>
<evidence type="ECO:0000256" key="3">
    <source>
        <dbReference type="ARBA" id="ARBA00048782"/>
    </source>
</evidence>
<organism evidence="7 8">
    <name type="scientific">Ruegeria sediminis</name>
    <dbReference type="NCBI Taxonomy" id="2583820"/>
    <lineage>
        <taxon>Bacteria</taxon>
        <taxon>Pseudomonadati</taxon>
        <taxon>Pseudomonadota</taxon>
        <taxon>Alphaproteobacteria</taxon>
        <taxon>Rhodobacterales</taxon>
        <taxon>Roseobacteraceae</taxon>
        <taxon>Ruegeria</taxon>
    </lineage>
</organism>
<dbReference type="RefSeq" id="WP_138843209.1">
    <property type="nucleotide sequence ID" value="NZ_VCPD01000004.1"/>
</dbReference>
<dbReference type="SUPFAM" id="SSF55068">
    <property type="entry name" value="Peptide methionine sulfoxide reductase"/>
    <property type="match status" value="1"/>
</dbReference>
<comment type="catalytic activity">
    <reaction evidence="2 4">
        <text>L-methionyl-[protein] + [thioredoxin]-disulfide + H2O = L-methionyl-(S)-S-oxide-[protein] + [thioredoxin]-dithiol</text>
        <dbReference type="Rhea" id="RHEA:14217"/>
        <dbReference type="Rhea" id="RHEA-COMP:10698"/>
        <dbReference type="Rhea" id="RHEA-COMP:10700"/>
        <dbReference type="Rhea" id="RHEA-COMP:12313"/>
        <dbReference type="Rhea" id="RHEA-COMP:12315"/>
        <dbReference type="ChEBI" id="CHEBI:15377"/>
        <dbReference type="ChEBI" id="CHEBI:16044"/>
        <dbReference type="ChEBI" id="CHEBI:29950"/>
        <dbReference type="ChEBI" id="CHEBI:44120"/>
        <dbReference type="ChEBI" id="CHEBI:50058"/>
        <dbReference type="EC" id="1.8.4.11"/>
    </reaction>
</comment>
<dbReference type="InterPro" id="IPR036509">
    <property type="entry name" value="Met_Sox_Rdtase_MsrA_sf"/>
</dbReference>
<dbReference type="EC" id="1.8.4.11" evidence="4"/>
<evidence type="ECO:0000256" key="2">
    <source>
        <dbReference type="ARBA" id="ARBA00047806"/>
    </source>
</evidence>
<feature type="chain" id="PRO_5046721171" description="Peptide methionine sulfoxide reductase MsrA" evidence="5">
    <location>
        <begin position="30"/>
        <end position="220"/>
    </location>
</feature>
<protein>
    <recommendedName>
        <fullName evidence="4">Peptide methionine sulfoxide reductase MsrA</fullName>
        <shortName evidence="4">Protein-methionine-S-oxide reductase</shortName>
        <ecNumber evidence="4">1.8.4.11</ecNumber>
    </recommendedName>
    <alternativeName>
        <fullName evidence="4">Peptide-methionine (S)-S-oxide reductase</fullName>
        <shortName evidence="4">Peptide Met(O) reductase</shortName>
    </alternativeName>
</protein>
<reference evidence="7 8" key="1">
    <citation type="submission" date="2019-05" db="EMBL/GenBank/DDBJ databases">
        <title>Ruegeria sp. nov., isolated from tidal flat.</title>
        <authorList>
            <person name="Kim W."/>
        </authorList>
    </citation>
    <scope>NUCLEOTIDE SEQUENCE [LARGE SCALE GENOMIC DNA]</scope>
    <source>
        <strain evidence="7 8">CAU 1488</strain>
    </source>
</reference>
<evidence type="ECO:0000256" key="1">
    <source>
        <dbReference type="ARBA" id="ARBA00023002"/>
    </source>
</evidence>
<feature type="signal peptide" evidence="5">
    <location>
        <begin position="1"/>
        <end position="29"/>
    </location>
</feature>
<accession>A0ABY2WXF4</accession>
<dbReference type="Proteomes" id="UP001193035">
    <property type="component" value="Unassembled WGS sequence"/>
</dbReference>
<proteinExistence type="inferred from homology"/>
<name>A0ABY2WXF4_9RHOB</name>